<keyword evidence="5" id="KW-0804">Transcription</keyword>
<dbReference type="InterPro" id="IPR007630">
    <property type="entry name" value="RNA_pol_sigma70_r4"/>
</dbReference>
<dbReference type="eggNOG" id="COG1595">
    <property type="taxonomic scope" value="Bacteria"/>
</dbReference>
<dbReference type="Pfam" id="PF04545">
    <property type="entry name" value="Sigma70_r4"/>
    <property type="match status" value="1"/>
</dbReference>
<evidence type="ECO:0000256" key="5">
    <source>
        <dbReference type="ARBA" id="ARBA00023163"/>
    </source>
</evidence>
<dbReference type="InterPro" id="IPR013324">
    <property type="entry name" value="RNA_pol_sigma_r3/r4-like"/>
</dbReference>
<evidence type="ECO:0000256" key="4">
    <source>
        <dbReference type="ARBA" id="ARBA00023125"/>
    </source>
</evidence>
<dbReference type="Gene3D" id="1.10.1740.10">
    <property type="match status" value="1"/>
</dbReference>
<dbReference type="PANTHER" id="PTHR43133">
    <property type="entry name" value="RNA POLYMERASE ECF-TYPE SIGMA FACTO"/>
    <property type="match status" value="1"/>
</dbReference>
<reference evidence="8 9" key="1">
    <citation type="submission" date="2008-02" db="EMBL/GenBank/DDBJ databases">
        <title>Complete sequence of Shewanella woodyi ATCC 51908.</title>
        <authorList>
            <consortium name="US DOE Joint Genome Institute"/>
            <person name="Copeland A."/>
            <person name="Lucas S."/>
            <person name="Lapidus A."/>
            <person name="Glavina del Rio T."/>
            <person name="Dalin E."/>
            <person name="Tice H."/>
            <person name="Bruce D."/>
            <person name="Goodwin L."/>
            <person name="Pitluck S."/>
            <person name="Sims D."/>
            <person name="Brettin T."/>
            <person name="Detter J.C."/>
            <person name="Han C."/>
            <person name="Kuske C.R."/>
            <person name="Schmutz J."/>
            <person name="Larimer F."/>
            <person name="Land M."/>
            <person name="Hauser L."/>
            <person name="Kyrpides N."/>
            <person name="Lykidis A."/>
            <person name="Zhao J.-S."/>
            <person name="Richardson P."/>
        </authorList>
    </citation>
    <scope>NUCLEOTIDE SEQUENCE [LARGE SCALE GENOMIC DNA]</scope>
    <source>
        <strain evidence="9">ATCC 51908 / MS32</strain>
    </source>
</reference>
<dbReference type="SUPFAM" id="SSF88659">
    <property type="entry name" value="Sigma3 and sigma4 domains of RNA polymerase sigma factors"/>
    <property type="match status" value="1"/>
</dbReference>
<organism evidence="8 9">
    <name type="scientific">Shewanella woodyi (strain ATCC 51908 / MS32)</name>
    <dbReference type="NCBI Taxonomy" id="392500"/>
    <lineage>
        <taxon>Bacteria</taxon>
        <taxon>Pseudomonadati</taxon>
        <taxon>Pseudomonadota</taxon>
        <taxon>Gammaproteobacteria</taxon>
        <taxon>Alteromonadales</taxon>
        <taxon>Shewanellaceae</taxon>
        <taxon>Shewanella</taxon>
    </lineage>
</organism>
<dbReference type="NCBIfam" id="NF009178">
    <property type="entry name" value="PRK12526.1"/>
    <property type="match status" value="1"/>
</dbReference>
<dbReference type="SUPFAM" id="SSF88946">
    <property type="entry name" value="Sigma2 domain of RNA polymerase sigma factors"/>
    <property type="match status" value="1"/>
</dbReference>
<dbReference type="GO" id="GO:0006352">
    <property type="term" value="P:DNA-templated transcription initiation"/>
    <property type="evidence" value="ECO:0007669"/>
    <property type="project" value="InterPro"/>
</dbReference>
<proteinExistence type="inferred from homology"/>
<dbReference type="HOGENOM" id="CLU_047691_9_3_6"/>
<dbReference type="InterPro" id="IPR036388">
    <property type="entry name" value="WH-like_DNA-bd_sf"/>
</dbReference>
<evidence type="ECO:0000256" key="1">
    <source>
        <dbReference type="ARBA" id="ARBA00010641"/>
    </source>
</evidence>
<dbReference type="InterPro" id="IPR014284">
    <property type="entry name" value="RNA_pol_sigma-70_dom"/>
</dbReference>
<evidence type="ECO:0000259" key="7">
    <source>
        <dbReference type="Pfam" id="PF04545"/>
    </source>
</evidence>
<evidence type="ECO:0000313" key="9">
    <source>
        <dbReference type="Proteomes" id="UP000002168"/>
    </source>
</evidence>
<dbReference type="PANTHER" id="PTHR43133:SF62">
    <property type="entry name" value="RNA POLYMERASE SIGMA FACTOR SIGZ"/>
    <property type="match status" value="1"/>
</dbReference>
<evidence type="ECO:0000256" key="3">
    <source>
        <dbReference type="ARBA" id="ARBA00023082"/>
    </source>
</evidence>
<dbReference type="Pfam" id="PF04542">
    <property type="entry name" value="Sigma70_r2"/>
    <property type="match status" value="1"/>
</dbReference>
<dbReference type="GO" id="GO:0003677">
    <property type="term" value="F:DNA binding"/>
    <property type="evidence" value="ECO:0007669"/>
    <property type="project" value="UniProtKB-KW"/>
</dbReference>
<dbReference type="CDD" id="cd06171">
    <property type="entry name" value="Sigma70_r4"/>
    <property type="match status" value="1"/>
</dbReference>
<keyword evidence="4" id="KW-0238">DNA-binding</keyword>
<evidence type="ECO:0000259" key="6">
    <source>
        <dbReference type="Pfam" id="PF04542"/>
    </source>
</evidence>
<keyword evidence="2" id="KW-0805">Transcription regulation</keyword>
<dbReference type="Proteomes" id="UP000002168">
    <property type="component" value="Chromosome"/>
</dbReference>
<dbReference type="InterPro" id="IPR013325">
    <property type="entry name" value="RNA_pol_sigma_r2"/>
</dbReference>
<accession>B1KJ36</accession>
<dbReference type="NCBIfam" id="TIGR02937">
    <property type="entry name" value="sigma70-ECF"/>
    <property type="match status" value="1"/>
</dbReference>
<dbReference type="RefSeq" id="WP_012325392.1">
    <property type="nucleotide sequence ID" value="NC_010506.1"/>
</dbReference>
<name>B1KJ36_SHEWM</name>
<dbReference type="AlphaFoldDB" id="B1KJ36"/>
<dbReference type="Gene3D" id="1.10.10.10">
    <property type="entry name" value="Winged helix-like DNA-binding domain superfamily/Winged helix DNA-binding domain"/>
    <property type="match status" value="1"/>
</dbReference>
<evidence type="ECO:0000256" key="2">
    <source>
        <dbReference type="ARBA" id="ARBA00023015"/>
    </source>
</evidence>
<comment type="similarity">
    <text evidence="1">Belongs to the sigma-70 factor family. ECF subfamily.</text>
</comment>
<dbReference type="STRING" id="392500.Swoo_2780"/>
<feature type="domain" description="RNA polymerase sigma-70 region 2" evidence="6">
    <location>
        <begin position="61"/>
        <end position="121"/>
    </location>
</feature>
<dbReference type="KEGG" id="swd:Swoo_2780"/>
<dbReference type="InterPro" id="IPR039425">
    <property type="entry name" value="RNA_pol_sigma-70-like"/>
</dbReference>
<gene>
    <name evidence="8" type="ordered locus">Swoo_2780</name>
</gene>
<sequence length="216" mass="24789">MLENEYTNMQKVEGIRHIVEVNNIISKQTQEQVPTELSAWIVLVATKRDKRAFTAIFTFFAPKIKRFGIKQLNTDAMAAELVQETLSRVWNKASLFDPNKGAATTWVYSIMRNAAFDMLRKIKVKNELLLGDDIWPIEAEEYSTSEEFSDHLMDRQIADYVDQLPEAQKLVVKGVYFQELSQEQLAKQLNIPIGTVKSRLRLALAKLKEQVGESHD</sequence>
<protein>
    <submittedName>
        <fullName evidence="8">RNA polymerase, sigma-24 subunit, ECF subfamily</fullName>
    </submittedName>
</protein>
<keyword evidence="3" id="KW-0731">Sigma factor</keyword>
<dbReference type="InterPro" id="IPR007627">
    <property type="entry name" value="RNA_pol_sigma70_r2"/>
</dbReference>
<evidence type="ECO:0000313" key="8">
    <source>
        <dbReference type="EMBL" id="ACA87056.1"/>
    </source>
</evidence>
<dbReference type="EMBL" id="CP000961">
    <property type="protein sequence ID" value="ACA87056.1"/>
    <property type="molecule type" value="Genomic_DNA"/>
</dbReference>
<feature type="domain" description="RNA polymerase sigma-70 region 4" evidence="7">
    <location>
        <begin position="162"/>
        <end position="209"/>
    </location>
</feature>
<keyword evidence="9" id="KW-1185">Reference proteome</keyword>
<dbReference type="GO" id="GO:0016987">
    <property type="term" value="F:sigma factor activity"/>
    <property type="evidence" value="ECO:0007669"/>
    <property type="project" value="UniProtKB-KW"/>
</dbReference>